<dbReference type="AlphaFoldDB" id="A0A6A7WEC1"/>
<evidence type="ECO:0000313" key="1">
    <source>
        <dbReference type="EMBL" id="MQP12678.1"/>
    </source>
</evidence>
<organism evidence="1 2">
    <name type="scientific">Segatella copri</name>
    <dbReference type="NCBI Taxonomy" id="165179"/>
    <lineage>
        <taxon>Bacteria</taxon>
        <taxon>Pseudomonadati</taxon>
        <taxon>Bacteroidota</taxon>
        <taxon>Bacteroidia</taxon>
        <taxon>Bacteroidales</taxon>
        <taxon>Prevotellaceae</taxon>
        <taxon>Segatella</taxon>
    </lineage>
</organism>
<name>A0A6A7WEC1_9BACT</name>
<dbReference type="EMBL" id="VZAD01000091">
    <property type="protein sequence ID" value="MQP12678.1"/>
    <property type="molecule type" value="Genomic_DNA"/>
</dbReference>
<dbReference type="Proteomes" id="UP000384372">
    <property type="component" value="Unassembled WGS sequence"/>
</dbReference>
<accession>A0A6A7WEC1</accession>
<keyword evidence="2" id="KW-1185">Reference proteome</keyword>
<dbReference type="RefSeq" id="WP_158464260.1">
    <property type="nucleotide sequence ID" value="NZ_VZAD01000091.1"/>
</dbReference>
<gene>
    <name evidence="1" type="ORF">F7D20_12095</name>
</gene>
<evidence type="ECO:0000313" key="2">
    <source>
        <dbReference type="Proteomes" id="UP000384372"/>
    </source>
</evidence>
<comment type="caution">
    <text evidence="1">The sequence shown here is derived from an EMBL/GenBank/DDBJ whole genome shotgun (WGS) entry which is preliminary data.</text>
</comment>
<reference evidence="1 2" key="1">
    <citation type="submission" date="2019-09" db="EMBL/GenBank/DDBJ databases">
        <title>Distinct polysaccharide growth profiles of human intestinal Prevotella copri isolates.</title>
        <authorList>
            <person name="Fehlner-Peach H."/>
            <person name="Magnabosco C."/>
            <person name="Raghavan V."/>
            <person name="Scher J.U."/>
            <person name="Tett A."/>
            <person name="Cox L.M."/>
            <person name="Gottsegen C."/>
            <person name="Watters A."/>
            <person name="Wiltshire- Gordon J.D."/>
            <person name="Segata N."/>
            <person name="Bonneau R."/>
            <person name="Littman D.R."/>
        </authorList>
    </citation>
    <scope>NUCLEOTIDE SEQUENCE [LARGE SCALE GENOMIC DNA]</scope>
    <source>
        <strain evidence="2">iAQ1173</strain>
    </source>
</reference>
<sequence>MTQDCLNSPSTADVSYRLPKGIHVTGADDKSDPAIEGMPWGYLFIHNKTAQAFEHEMISLYSYNIVRNVVRYHLEVHI</sequence>
<protein>
    <submittedName>
        <fullName evidence="1">Uncharacterized protein</fullName>
    </submittedName>
</protein>
<proteinExistence type="predicted"/>